<comment type="caution">
    <text evidence="1">The sequence shown here is derived from an EMBL/GenBank/DDBJ whole genome shotgun (WGS) entry which is preliminary data.</text>
</comment>
<gene>
    <name evidence="1" type="ORF">HID58_031697</name>
</gene>
<dbReference type="EMBL" id="JAGKQM010000009">
    <property type="protein sequence ID" value="KAH0908376.1"/>
    <property type="molecule type" value="Genomic_DNA"/>
</dbReference>
<evidence type="ECO:0000313" key="2">
    <source>
        <dbReference type="Proteomes" id="UP000824890"/>
    </source>
</evidence>
<dbReference type="Proteomes" id="UP000824890">
    <property type="component" value="Unassembled WGS sequence"/>
</dbReference>
<keyword evidence="2" id="KW-1185">Reference proteome</keyword>
<organism evidence="1 2">
    <name type="scientific">Brassica napus</name>
    <name type="common">Rape</name>
    <dbReference type="NCBI Taxonomy" id="3708"/>
    <lineage>
        <taxon>Eukaryota</taxon>
        <taxon>Viridiplantae</taxon>
        <taxon>Streptophyta</taxon>
        <taxon>Embryophyta</taxon>
        <taxon>Tracheophyta</taxon>
        <taxon>Spermatophyta</taxon>
        <taxon>Magnoliopsida</taxon>
        <taxon>eudicotyledons</taxon>
        <taxon>Gunneridae</taxon>
        <taxon>Pentapetalae</taxon>
        <taxon>rosids</taxon>
        <taxon>malvids</taxon>
        <taxon>Brassicales</taxon>
        <taxon>Brassicaceae</taxon>
        <taxon>Brassiceae</taxon>
        <taxon>Brassica</taxon>
    </lineage>
</organism>
<evidence type="ECO:0000313" key="1">
    <source>
        <dbReference type="EMBL" id="KAH0908376.1"/>
    </source>
</evidence>
<protein>
    <submittedName>
        <fullName evidence="1">Uncharacterized protein</fullName>
    </submittedName>
</protein>
<sequence length="86" mass="9808">MVMKHQDSTRDEPASFFAAVYVTKSKEFFPQTKLEFSSKVVMCACAKNVYRMETTGGDGIVGLVLGCLDERHREWHDAFDIHNFAM</sequence>
<name>A0ABQ8BW05_BRANA</name>
<proteinExistence type="predicted"/>
<reference evidence="1 2" key="1">
    <citation type="submission" date="2021-05" db="EMBL/GenBank/DDBJ databases">
        <title>Genome Assembly of Synthetic Allotetraploid Brassica napus Reveals Homoeologous Exchanges between Subgenomes.</title>
        <authorList>
            <person name="Davis J.T."/>
        </authorList>
    </citation>
    <scope>NUCLEOTIDE SEQUENCE [LARGE SCALE GENOMIC DNA]</scope>
    <source>
        <strain evidence="2">cv. Da-Ae</strain>
        <tissue evidence="1">Seedling</tissue>
    </source>
</reference>
<accession>A0ABQ8BW05</accession>